<comment type="caution">
    <text evidence="1">The sequence shown here is derived from an EMBL/GenBank/DDBJ whole genome shotgun (WGS) entry which is preliminary data.</text>
</comment>
<gene>
    <name evidence="1" type="ORF">DW068_04070</name>
</gene>
<proteinExistence type="predicted"/>
<organism evidence="1 2">
    <name type="scientific">Anaerobutyricum hallii</name>
    <dbReference type="NCBI Taxonomy" id="39488"/>
    <lineage>
        <taxon>Bacteria</taxon>
        <taxon>Bacillati</taxon>
        <taxon>Bacillota</taxon>
        <taxon>Clostridia</taxon>
        <taxon>Lachnospirales</taxon>
        <taxon>Lachnospiraceae</taxon>
        <taxon>Anaerobutyricum</taxon>
    </lineage>
</organism>
<evidence type="ECO:0000313" key="2">
    <source>
        <dbReference type="Proteomes" id="UP000283497"/>
    </source>
</evidence>
<dbReference type="Proteomes" id="UP000283497">
    <property type="component" value="Unassembled WGS sequence"/>
</dbReference>
<accession>A0A415G9H8</accession>
<name>A0A415G9H8_9FIRM</name>
<dbReference type="AlphaFoldDB" id="A0A415G9H8"/>
<protein>
    <submittedName>
        <fullName evidence="1">Uncharacterized protein</fullName>
    </submittedName>
</protein>
<reference evidence="1 2" key="1">
    <citation type="submission" date="2018-08" db="EMBL/GenBank/DDBJ databases">
        <title>A genome reference for cultivated species of the human gut microbiota.</title>
        <authorList>
            <person name="Zou Y."/>
            <person name="Xue W."/>
            <person name="Luo G."/>
        </authorList>
    </citation>
    <scope>NUCLEOTIDE SEQUENCE [LARGE SCALE GENOMIC DNA]</scope>
    <source>
        <strain evidence="1 2">AF45-14BH</strain>
    </source>
</reference>
<dbReference type="EMBL" id="QRNJ01000010">
    <property type="protein sequence ID" value="RHK40649.1"/>
    <property type="molecule type" value="Genomic_DNA"/>
</dbReference>
<evidence type="ECO:0000313" key="1">
    <source>
        <dbReference type="EMBL" id="RHK40649.1"/>
    </source>
</evidence>
<dbReference type="RefSeq" id="WP_118314163.1">
    <property type="nucleotide sequence ID" value="NZ_QRNJ01000010.1"/>
</dbReference>
<sequence>MARGTMYELQREKDFLNQLQEEELYEHLPDIAEFVKTEKNKEGAASILLEEMQELGAVVGKEDDIPYIIFTKECKENYFRDRFAKVKKMVADMDLDEFSNSDLFTLRDAIQDDWGNMVYEDSMMPFDQFIRTSIPDTKYYIGNIIYLH</sequence>